<dbReference type="GO" id="GO:0003964">
    <property type="term" value="F:RNA-directed DNA polymerase activity"/>
    <property type="evidence" value="ECO:0007669"/>
    <property type="project" value="UniProtKB-KW"/>
</dbReference>
<dbReference type="GO" id="GO:0016787">
    <property type="term" value="F:hydrolase activity"/>
    <property type="evidence" value="ECO:0007669"/>
    <property type="project" value="UniProtKB-KW"/>
</dbReference>
<keyword evidence="2" id="KW-0548">Nucleotidyltransferase</keyword>
<dbReference type="Pfam" id="PF17917">
    <property type="entry name" value="RT_RNaseH"/>
    <property type="match status" value="1"/>
</dbReference>
<evidence type="ECO:0000256" key="2">
    <source>
        <dbReference type="ARBA" id="ARBA00022695"/>
    </source>
</evidence>
<feature type="domain" description="Reverse transcriptase RNase H-like" evidence="8">
    <location>
        <begin position="3"/>
        <end position="100"/>
    </location>
</feature>
<evidence type="ECO:0000256" key="6">
    <source>
        <dbReference type="ARBA" id="ARBA00022918"/>
    </source>
</evidence>
<dbReference type="PANTHER" id="PTHR34072:SF52">
    <property type="entry name" value="RIBONUCLEASE H"/>
    <property type="match status" value="1"/>
</dbReference>
<keyword evidence="6" id="KW-0695">RNA-directed DNA polymerase</keyword>
<evidence type="ECO:0000256" key="4">
    <source>
        <dbReference type="ARBA" id="ARBA00022759"/>
    </source>
</evidence>
<keyword evidence="4" id="KW-0255">Endonuclease</keyword>
<evidence type="ECO:0000256" key="3">
    <source>
        <dbReference type="ARBA" id="ARBA00022722"/>
    </source>
</evidence>
<dbReference type="EMBL" id="LJIG01001738">
    <property type="protein sequence ID" value="KRT85202.1"/>
    <property type="molecule type" value="Genomic_DNA"/>
</dbReference>
<keyword evidence="1" id="KW-0808">Transferase</keyword>
<reference evidence="9 10" key="1">
    <citation type="submission" date="2015-09" db="EMBL/GenBank/DDBJ databases">
        <title>Draft genome of the scarab beetle Oryctes borbonicus.</title>
        <authorList>
            <person name="Meyer J.M."/>
            <person name="Markov G.V."/>
            <person name="Baskaran P."/>
            <person name="Herrmann M."/>
            <person name="Sommer R.J."/>
            <person name="Roedelsperger C."/>
        </authorList>
    </citation>
    <scope>NUCLEOTIDE SEQUENCE [LARGE SCALE GENOMIC DNA]</scope>
    <source>
        <strain evidence="9">OB123</strain>
        <tissue evidence="9">Whole animal</tissue>
    </source>
</reference>
<feature type="coiled-coil region" evidence="7">
    <location>
        <begin position="149"/>
        <end position="180"/>
    </location>
</feature>
<organism evidence="9 10">
    <name type="scientific">Oryctes borbonicus</name>
    <dbReference type="NCBI Taxonomy" id="1629725"/>
    <lineage>
        <taxon>Eukaryota</taxon>
        <taxon>Metazoa</taxon>
        <taxon>Ecdysozoa</taxon>
        <taxon>Arthropoda</taxon>
        <taxon>Hexapoda</taxon>
        <taxon>Insecta</taxon>
        <taxon>Pterygota</taxon>
        <taxon>Neoptera</taxon>
        <taxon>Endopterygota</taxon>
        <taxon>Coleoptera</taxon>
        <taxon>Polyphaga</taxon>
        <taxon>Scarabaeiformia</taxon>
        <taxon>Scarabaeidae</taxon>
        <taxon>Dynastinae</taxon>
        <taxon>Oryctes</taxon>
    </lineage>
</organism>
<dbReference type="SUPFAM" id="SSF56672">
    <property type="entry name" value="DNA/RNA polymerases"/>
    <property type="match status" value="1"/>
</dbReference>
<evidence type="ECO:0000256" key="1">
    <source>
        <dbReference type="ARBA" id="ARBA00022679"/>
    </source>
</evidence>
<evidence type="ECO:0000313" key="10">
    <source>
        <dbReference type="Proteomes" id="UP000051574"/>
    </source>
</evidence>
<name>A0A0T6BCY4_9SCAR</name>
<comment type="caution">
    <text evidence="9">The sequence shown here is derived from an EMBL/GenBank/DDBJ whole genome shotgun (WGS) entry which is preliminary data.</text>
</comment>
<protein>
    <recommendedName>
        <fullName evidence="8">Reverse transcriptase RNase H-like domain-containing protein</fullName>
    </recommendedName>
</protein>
<dbReference type="GO" id="GO:0004519">
    <property type="term" value="F:endonuclease activity"/>
    <property type="evidence" value="ECO:0007669"/>
    <property type="project" value="UniProtKB-KW"/>
</dbReference>
<proteinExistence type="predicted"/>
<evidence type="ECO:0000256" key="5">
    <source>
        <dbReference type="ARBA" id="ARBA00022801"/>
    </source>
</evidence>
<dbReference type="CDD" id="cd09274">
    <property type="entry name" value="RNase_HI_RT_Ty3"/>
    <property type="match status" value="1"/>
</dbReference>
<evidence type="ECO:0000259" key="8">
    <source>
        <dbReference type="Pfam" id="PF17917"/>
    </source>
</evidence>
<sequence>MPKQLHTDASNLSLGRILLQDDGYFHPVSYASRQTCREESKYHSTELKTLDVVWAAERFRPYLIGIHFRIVTDCNAVKNTFDKRDLIPRVGRWWLKMLEYNFEISHRMRTRMRHVDALNRNAVEQEETTEVVEGVDILNIDLEDWIILAQRKDSKLQQIIRELTQEREQVNKEQGILRKDYLLREGRLYRRHDGRLLMVIPEKMRWRIVKQEMLLSVVLAKSSGLRV</sequence>
<gene>
    <name evidence="9" type="ORF">AMK59_2351</name>
</gene>
<dbReference type="InterPro" id="IPR043502">
    <property type="entry name" value="DNA/RNA_pol_sf"/>
</dbReference>
<keyword evidence="5" id="KW-0378">Hydrolase</keyword>
<dbReference type="PANTHER" id="PTHR34072">
    <property type="entry name" value="ENZYMATIC POLYPROTEIN-RELATED"/>
    <property type="match status" value="1"/>
</dbReference>
<accession>A0A0T6BCY4</accession>
<dbReference type="AlphaFoldDB" id="A0A0T6BCY4"/>
<keyword evidence="7" id="KW-0175">Coiled coil</keyword>
<evidence type="ECO:0000256" key="7">
    <source>
        <dbReference type="SAM" id="Coils"/>
    </source>
</evidence>
<evidence type="ECO:0000313" key="9">
    <source>
        <dbReference type="EMBL" id="KRT85202.1"/>
    </source>
</evidence>
<keyword evidence="10" id="KW-1185">Reference proteome</keyword>
<dbReference type="Proteomes" id="UP000051574">
    <property type="component" value="Unassembled WGS sequence"/>
</dbReference>
<dbReference type="InterPro" id="IPR041373">
    <property type="entry name" value="RT_RNaseH"/>
</dbReference>
<keyword evidence="3" id="KW-0540">Nuclease</keyword>
<dbReference type="OrthoDB" id="6774747at2759"/>